<comment type="caution">
    <text evidence="8">The sequence shown here is derived from an EMBL/GenBank/DDBJ whole genome shotgun (WGS) entry which is preliminary data.</text>
</comment>
<dbReference type="Pfam" id="PF01408">
    <property type="entry name" value="GFO_IDH_MocA"/>
    <property type="match status" value="1"/>
</dbReference>
<evidence type="ECO:0000256" key="3">
    <source>
        <dbReference type="ARBA" id="ARBA00038984"/>
    </source>
</evidence>
<dbReference type="EMBL" id="JAPQKH010000001">
    <property type="protein sequence ID" value="KAJ5116780.1"/>
    <property type="molecule type" value="Genomic_DNA"/>
</dbReference>
<dbReference type="Pfam" id="PF22725">
    <property type="entry name" value="GFO_IDH_MocA_C3"/>
    <property type="match status" value="1"/>
</dbReference>
<evidence type="ECO:0000256" key="4">
    <source>
        <dbReference type="ARBA" id="ARBA00042988"/>
    </source>
</evidence>
<feature type="domain" description="GFO/IDH/MocA-like oxidoreductase" evidence="7">
    <location>
        <begin position="170"/>
        <end position="273"/>
    </location>
</feature>
<keyword evidence="2" id="KW-0560">Oxidoreductase</keyword>
<sequence>MVFAALNRIYAGIINPPPAKKRDDAIRFGLLGASNIAPIALIGPAISHSEVVIAGVAARDKTRAEAYAKKHNIPIVHSTYEDLLQDPSIDAIYIALPNNLHYEWALRSISAGKHVLLEKPSCSNAAEARELFTHPLITTAGVPVLLEAFHYRFHPAWQTFLARIHDDPEAGNVKNASAQQYLPKGVILNDDIRWRFDLAGGAMMDFGTYTLSCLRQIFKEEPTEVLHASFRGLGTPHSSLPEPDQIDQAMSATYRTADGATGTLQADLAVSGGWPLLPSSWTRNFPGFGWPKCEVELDEKVLKNWDGQVHAVQRTVILWNHLAPSVYHRIDVEDTHTIRAGDQVVKTWKESHQEKAYKWPIGDPRRNDEQEWWTTYRYQLQEFVNRVKGRVGSGVWVDADDSIKQMEAVDETYRKAGLKVRPGSDFKL</sequence>
<evidence type="ECO:0000259" key="7">
    <source>
        <dbReference type="Pfam" id="PF22725"/>
    </source>
</evidence>
<keyword evidence="9" id="KW-1185">Reference proteome</keyword>
<reference evidence="8" key="2">
    <citation type="journal article" date="2023" name="IMA Fungus">
        <title>Comparative genomic study of the Penicillium genus elucidates a diverse pangenome and 15 lateral gene transfer events.</title>
        <authorList>
            <person name="Petersen C."/>
            <person name="Sorensen T."/>
            <person name="Nielsen M.R."/>
            <person name="Sondergaard T.E."/>
            <person name="Sorensen J.L."/>
            <person name="Fitzpatrick D.A."/>
            <person name="Frisvad J.C."/>
            <person name="Nielsen K.L."/>
        </authorList>
    </citation>
    <scope>NUCLEOTIDE SEQUENCE</scope>
    <source>
        <strain evidence="8">IBT 30069</strain>
    </source>
</reference>
<comment type="catalytic activity">
    <reaction evidence="5">
        <text>D-xylose + NADP(+) = D-xylono-1,5-lactone + NADPH + H(+)</text>
        <dbReference type="Rhea" id="RHEA:22000"/>
        <dbReference type="ChEBI" id="CHEBI:15378"/>
        <dbReference type="ChEBI" id="CHEBI:15867"/>
        <dbReference type="ChEBI" id="CHEBI:53455"/>
        <dbReference type="ChEBI" id="CHEBI:57783"/>
        <dbReference type="ChEBI" id="CHEBI:58349"/>
        <dbReference type="EC" id="1.1.1.179"/>
    </reaction>
</comment>
<evidence type="ECO:0000256" key="1">
    <source>
        <dbReference type="ARBA" id="ARBA00010928"/>
    </source>
</evidence>
<dbReference type="InterPro" id="IPR036291">
    <property type="entry name" value="NAD(P)-bd_dom_sf"/>
</dbReference>
<dbReference type="InterPro" id="IPR055170">
    <property type="entry name" value="GFO_IDH_MocA-like_dom"/>
</dbReference>
<dbReference type="AlphaFoldDB" id="A0A9W9KSS1"/>
<comment type="similarity">
    <text evidence="1">Belongs to the Gfo/Idh/MocA family.</text>
</comment>
<evidence type="ECO:0000313" key="8">
    <source>
        <dbReference type="EMBL" id="KAJ5116780.1"/>
    </source>
</evidence>
<dbReference type="GO" id="GO:0047837">
    <property type="term" value="F:D-xylose 1-dehydrogenase (NADP+) activity"/>
    <property type="evidence" value="ECO:0007669"/>
    <property type="project" value="UniProtKB-EC"/>
</dbReference>
<evidence type="ECO:0000313" key="9">
    <source>
        <dbReference type="Proteomes" id="UP001149165"/>
    </source>
</evidence>
<dbReference type="SUPFAM" id="SSF51735">
    <property type="entry name" value="NAD(P)-binding Rossmann-fold domains"/>
    <property type="match status" value="1"/>
</dbReference>
<dbReference type="InterPro" id="IPR050984">
    <property type="entry name" value="Gfo/Idh/MocA_domain"/>
</dbReference>
<dbReference type="EC" id="1.1.1.179" evidence="3"/>
<dbReference type="Gene3D" id="3.40.50.720">
    <property type="entry name" value="NAD(P)-binding Rossmann-like Domain"/>
    <property type="match status" value="1"/>
</dbReference>
<organism evidence="8 9">
    <name type="scientific">Penicillium angulare</name>
    <dbReference type="NCBI Taxonomy" id="116970"/>
    <lineage>
        <taxon>Eukaryota</taxon>
        <taxon>Fungi</taxon>
        <taxon>Dikarya</taxon>
        <taxon>Ascomycota</taxon>
        <taxon>Pezizomycotina</taxon>
        <taxon>Eurotiomycetes</taxon>
        <taxon>Eurotiomycetidae</taxon>
        <taxon>Eurotiales</taxon>
        <taxon>Aspergillaceae</taxon>
        <taxon>Penicillium</taxon>
    </lineage>
</organism>
<evidence type="ECO:0000259" key="6">
    <source>
        <dbReference type="Pfam" id="PF01408"/>
    </source>
</evidence>
<reference evidence="8" key="1">
    <citation type="submission" date="2022-11" db="EMBL/GenBank/DDBJ databases">
        <authorList>
            <person name="Petersen C."/>
        </authorList>
    </citation>
    <scope>NUCLEOTIDE SEQUENCE</scope>
    <source>
        <strain evidence="8">IBT 30069</strain>
    </source>
</reference>
<dbReference type="SUPFAM" id="SSF55347">
    <property type="entry name" value="Glyceraldehyde-3-phosphate dehydrogenase-like, C-terminal domain"/>
    <property type="match status" value="1"/>
</dbReference>
<evidence type="ECO:0000256" key="2">
    <source>
        <dbReference type="ARBA" id="ARBA00023002"/>
    </source>
</evidence>
<gene>
    <name evidence="8" type="ORF">N7456_001128</name>
</gene>
<evidence type="ECO:0000256" key="5">
    <source>
        <dbReference type="ARBA" id="ARBA00049233"/>
    </source>
</evidence>
<dbReference type="Proteomes" id="UP001149165">
    <property type="component" value="Unassembled WGS sequence"/>
</dbReference>
<name>A0A9W9KSS1_9EURO</name>
<dbReference type="Gene3D" id="3.30.360.10">
    <property type="entry name" value="Dihydrodipicolinate Reductase, domain 2"/>
    <property type="match status" value="1"/>
</dbReference>
<accession>A0A9W9KSS1</accession>
<feature type="domain" description="Gfo/Idh/MocA-like oxidoreductase N-terminal" evidence="6">
    <location>
        <begin position="26"/>
        <end position="133"/>
    </location>
</feature>
<dbReference type="PANTHER" id="PTHR22604">
    <property type="entry name" value="OXIDOREDUCTASES"/>
    <property type="match status" value="1"/>
</dbReference>
<protein>
    <recommendedName>
        <fullName evidence="3">D-xylose 1-dehydrogenase (NADP(+), D-xylono-1,5-lactone-forming)</fullName>
        <ecNumber evidence="3">1.1.1.179</ecNumber>
    </recommendedName>
    <alternativeName>
        <fullName evidence="4">D-xylose-NADP dehydrogenase</fullName>
    </alternativeName>
</protein>
<dbReference type="OrthoDB" id="6417021at2759"/>
<dbReference type="InterPro" id="IPR000683">
    <property type="entry name" value="Gfo/Idh/MocA-like_OxRdtase_N"/>
</dbReference>
<proteinExistence type="inferred from homology"/>
<dbReference type="GO" id="GO:0000166">
    <property type="term" value="F:nucleotide binding"/>
    <property type="evidence" value="ECO:0007669"/>
    <property type="project" value="InterPro"/>
</dbReference>
<dbReference type="PANTHER" id="PTHR22604:SF105">
    <property type="entry name" value="TRANS-1,2-DIHYDROBENZENE-1,2-DIOL DEHYDROGENASE"/>
    <property type="match status" value="1"/>
</dbReference>